<keyword evidence="2" id="KW-1185">Reference proteome</keyword>
<evidence type="ECO:0000313" key="2">
    <source>
        <dbReference type="Proteomes" id="UP000622533"/>
    </source>
</evidence>
<name>A0A8J7DFL2_DESMC</name>
<organism evidence="1 2">
    <name type="scientific">Desmonostoc muscorum LEGE 12446</name>
    <dbReference type="NCBI Taxonomy" id="1828758"/>
    <lineage>
        <taxon>Bacteria</taxon>
        <taxon>Bacillati</taxon>
        <taxon>Cyanobacteriota</taxon>
        <taxon>Cyanophyceae</taxon>
        <taxon>Nostocales</taxon>
        <taxon>Nostocaceae</taxon>
        <taxon>Desmonostoc</taxon>
    </lineage>
</organism>
<evidence type="ECO:0000313" key="1">
    <source>
        <dbReference type="EMBL" id="MBE9022364.1"/>
    </source>
</evidence>
<sequence>MTTNKTTIVELIEIFAQYCNHIIVNIKHLQEHYQRTSIKRVKGVRDENGELLQPWLQTENIDNAEYVSMGEFHFNRNTATINMLIKRKVKLAKLADQTPTLEVAGLLVNDLNSFNNYTIVSDGKINVKSLQVKISSKKAFDLLKEKGVLDAKDFDFRAEYTIQLDNLPLVAADSHYSSIDGLFNQLAEIKVLISIISAHLKKESDVFVPEQVDEFKKHYLSKNIYINFPTTNEYADIHEALVNGTLESRLSYKIDIGSQDILNFSKLPSANKFLNRMYRLYDKDTGEIITKASFEMAFNENLAVREKLLSSRTKITKVDELMKPIFDDFLGLEQNGVVVDILTKVDADSLAQLLQDKQAGKQINKEEMVTALTLANAKLEQYAEKIYQDKISPLVFYIGCTGVLPEEMQAKAMTAQEAATKYPNLQFSKNEQQGTFFAVGDSIISIYAKTEYYSKNLAILNHS</sequence>
<accession>A0A8J7DFL2</accession>
<gene>
    <name evidence="1" type="ORF">IQ276_07960</name>
</gene>
<dbReference type="AlphaFoldDB" id="A0A8J7DFL2"/>
<reference evidence="1" key="1">
    <citation type="submission" date="2020-10" db="EMBL/GenBank/DDBJ databases">
        <authorList>
            <person name="Castelo-Branco R."/>
            <person name="Eusebio N."/>
            <person name="Adriana R."/>
            <person name="Vieira A."/>
            <person name="Brugerolle De Fraissinette N."/>
            <person name="Rezende De Castro R."/>
            <person name="Schneider M.P."/>
            <person name="Vasconcelos V."/>
            <person name="Leao P.N."/>
        </authorList>
    </citation>
    <scope>NUCLEOTIDE SEQUENCE</scope>
    <source>
        <strain evidence="1">LEGE 12446</strain>
    </source>
</reference>
<protein>
    <submittedName>
        <fullName evidence="1">Uncharacterized protein</fullName>
    </submittedName>
</protein>
<comment type="caution">
    <text evidence="1">The sequence shown here is derived from an EMBL/GenBank/DDBJ whole genome shotgun (WGS) entry which is preliminary data.</text>
</comment>
<dbReference type="RefSeq" id="WP_193915002.1">
    <property type="nucleotide sequence ID" value="NZ_JADEXS020000001.1"/>
</dbReference>
<dbReference type="EMBL" id="JADEXS010000075">
    <property type="protein sequence ID" value="MBE9022364.1"/>
    <property type="molecule type" value="Genomic_DNA"/>
</dbReference>
<proteinExistence type="predicted"/>
<dbReference type="Proteomes" id="UP000622533">
    <property type="component" value="Unassembled WGS sequence"/>
</dbReference>